<feature type="region of interest" description="Disordered" evidence="2">
    <location>
        <begin position="60"/>
        <end position="114"/>
    </location>
</feature>
<evidence type="ECO:0000256" key="2">
    <source>
        <dbReference type="SAM" id="MobiDB-lite"/>
    </source>
</evidence>
<feature type="compositionally biased region" description="Polar residues" evidence="2">
    <location>
        <begin position="64"/>
        <end position="76"/>
    </location>
</feature>
<evidence type="ECO:0000313" key="4">
    <source>
        <dbReference type="Proteomes" id="UP000187203"/>
    </source>
</evidence>
<evidence type="ECO:0000313" key="3">
    <source>
        <dbReference type="EMBL" id="OMP11002.1"/>
    </source>
</evidence>
<name>A0A1R3KV98_9ROSI</name>
<evidence type="ECO:0000256" key="1">
    <source>
        <dbReference type="SAM" id="Coils"/>
    </source>
</evidence>
<proteinExistence type="predicted"/>
<protein>
    <submittedName>
        <fullName evidence="3">Uncharacterized protein</fullName>
    </submittedName>
</protein>
<feature type="coiled-coil region" evidence="1">
    <location>
        <begin position="10"/>
        <end position="37"/>
    </location>
</feature>
<dbReference type="PANTHER" id="PTHR36344:SF2">
    <property type="entry name" value="INTEGRASE CORE DOMAIN CONTAINING PROTEIN"/>
    <property type="match status" value="1"/>
</dbReference>
<accession>A0A1R3KV98</accession>
<keyword evidence="1" id="KW-0175">Coiled coil</keyword>
<dbReference type="EMBL" id="AWUE01011095">
    <property type="protein sequence ID" value="OMP11002.1"/>
    <property type="molecule type" value="Genomic_DNA"/>
</dbReference>
<dbReference type="PANTHER" id="PTHR36344">
    <property type="entry name" value="RX N-TERMINAL DOMAIN-CONTAINING PROTEIN"/>
    <property type="match status" value="1"/>
</dbReference>
<sequence length="114" mass="12493">MDPARKEARIRATRERIEGLEERQQALRAEQEALIVDGALGRLLIPPRASKDLNSGIVMVPPSSDMNVPILTQPSEPTDRKVGMETDNPFPDMGSDMIIDPLAQQGIPTPIVNP</sequence>
<comment type="caution">
    <text evidence="3">The sequence shown here is derived from an EMBL/GenBank/DDBJ whole genome shotgun (WGS) entry which is preliminary data.</text>
</comment>
<keyword evidence="4" id="KW-1185">Reference proteome</keyword>
<gene>
    <name evidence="3" type="ORF">COLO4_04093</name>
</gene>
<reference evidence="4" key="1">
    <citation type="submission" date="2013-09" db="EMBL/GenBank/DDBJ databases">
        <title>Corchorus olitorius genome sequencing.</title>
        <authorList>
            <person name="Alam M."/>
            <person name="Haque M.S."/>
            <person name="Islam M.S."/>
            <person name="Emdad E.M."/>
            <person name="Islam M.M."/>
            <person name="Ahmed B."/>
            <person name="Halim A."/>
            <person name="Hossen Q.M.M."/>
            <person name="Hossain M.Z."/>
            <person name="Ahmed R."/>
            <person name="Khan M.M."/>
            <person name="Islam R."/>
            <person name="Rashid M.M."/>
            <person name="Khan S.A."/>
            <person name="Rahman M.S."/>
            <person name="Alam M."/>
            <person name="Yahiya A.S."/>
            <person name="Khan M.S."/>
            <person name="Azam M.S."/>
            <person name="Haque T."/>
            <person name="Lashkar M.Z.H."/>
            <person name="Akhand A.I."/>
            <person name="Morshed G."/>
            <person name="Roy S."/>
            <person name="Uddin K.S."/>
            <person name="Rabeya T."/>
            <person name="Hossain A.S."/>
            <person name="Chowdhury A."/>
            <person name="Snigdha A.R."/>
            <person name="Mortoza M.S."/>
            <person name="Matin S.A."/>
            <person name="Hoque S.M.E."/>
            <person name="Islam M.K."/>
            <person name="Roy D.K."/>
            <person name="Haider R."/>
            <person name="Moosa M.M."/>
            <person name="Elias S.M."/>
            <person name="Hasan A.M."/>
            <person name="Jahan S."/>
            <person name="Shafiuddin M."/>
            <person name="Mahmood N."/>
            <person name="Shommy N.S."/>
        </authorList>
    </citation>
    <scope>NUCLEOTIDE SEQUENCE [LARGE SCALE GENOMIC DNA]</scope>
    <source>
        <strain evidence="4">cv. O-4</strain>
    </source>
</reference>
<organism evidence="3 4">
    <name type="scientific">Corchorus olitorius</name>
    <dbReference type="NCBI Taxonomy" id="93759"/>
    <lineage>
        <taxon>Eukaryota</taxon>
        <taxon>Viridiplantae</taxon>
        <taxon>Streptophyta</taxon>
        <taxon>Embryophyta</taxon>
        <taxon>Tracheophyta</taxon>
        <taxon>Spermatophyta</taxon>
        <taxon>Magnoliopsida</taxon>
        <taxon>eudicotyledons</taxon>
        <taxon>Gunneridae</taxon>
        <taxon>Pentapetalae</taxon>
        <taxon>rosids</taxon>
        <taxon>malvids</taxon>
        <taxon>Malvales</taxon>
        <taxon>Malvaceae</taxon>
        <taxon>Grewioideae</taxon>
        <taxon>Apeibeae</taxon>
        <taxon>Corchorus</taxon>
    </lineage>
</organism>
<dbReference type="Proteomes" id="UP000187203">
    <property type="component" value="Unassembled WGS sequence"/>
</dbReference>
<dbReference type="AlphaFoldDB" id="A0A1R3KV98"/>